<dbReference type="GO" id="GO:0003677">
    <property type="term" value="F:DNA binding"/>
    <property type="evidence" value="ECO:0007669"/>
    <property type="project" value="InterPro"/>
</dbReference>
<dbReference type="InterPro" id="IPR013324">
    <property type="entry name" value="RNA_pol_sigma_r3/r4-like"/>
</dbReference>
<evidence type="ECO:0000313" key="7">
    <source>
        <dbReference type="Proteomes" id="UP000198629"/>
    </source>
</evidence>
<dbReference type="InterPro" id="IPR014284">
    <property type="entry name" value="RNA_pol_sigma-70_dom"/>
</dbReference>
<dbReference type="SUPFAM" id="SSF88659">
    <property type="entry name" value="Sigma3 and sigma4 domains of RNA polymerase sigma factors"/>
    <property type="match status" value="1"/>
</dbReference>
<dbReference type="InterPro" id="IPR036388">
    <property type="entry name" value="WH-like_DNA-bd_sf"/>
</dbReference>
<accession>A0A1G9D6I2</accession>
<organism evidence="6 7">
    <name type="scientific">Methylophilus rhizosphaerae</name>
    <dbReference type="NCBI Taxonomy" id="492660"/>
    <lineage>
        <taxon>Bacteria</taxon>
        <taxon>Pseudomonadati</taxon>
        <taxon>Pseudomonadota</taxon>
        <taxon>Betaproteobacteria</taxon>
        <taxon>Nitrosomonadales</taxon>
        <taxon>Methylophilaceae</taxon>
        <taxon>Methylophilus</taxon>
    </lineage>
</organism>
<keyword evidence="4" id="KW-0804">Transcription</keyword>
<dbReference type="OrthoDB" id="9783733at2"/>
<dbReference type="Proteomes" id="UP000198629">
    <property type="component" value="Unassembled WGS sequence"/>
</dbReference>
<feature type="domain" description="RNA polymerase sigma factor 70 region 4 type 2" evidence="5">
    <location>
        <begin position="110"/>
        <end position="162"/>
    </location>
</feature>
<dbReference type="Pfam" id="PF08281">
    <property type="entry name" value="Sigma70_r4_2"/>
    <property type="match status" value="1"/>
</dbReference>
<reference evidence="7" key="1">
    <citation type="submission" date="2016-10" db="EMBL/GenBank/DDBJ databases">
        <authorList>
            <person name="Varghese N."/>
            <person name="Submissions S."/>
        </authorList>
    </citation>
    <scope>NUCLEOTIDE SEQUENCE [LARGE SCALE GENOMIC DNA]</scope>
    <source>
        <strain evidence="7">CBMB127</strain>
    </source>
</reference>
<dbReference type="AlphaFoldDB" id="A0A1G9D6I2"/>
<dbReference type="Gene3D" id="1.10.10.10">
    <property type="entry name" value="Winged helix-like DNA-binding domain superfamily/Winged helix DNA-binding domain"/>
    <property type="match status" value="1"/>
</dbReference>
<sequence length="170" mass="19662">MYWHGIDLYWAYSNLLPNIYKETRCHHRACDILHDALLRFALTSSAGRDEKPHAYLRMIARNLTLDEFKSSRRFLPLLTPEEMGSDGAGNPLVSLSPSPEELVQIKQRLEALQRVIDGLPARCKETFWLFRIEGLSQQEIANKLSITVNMVQRHLLRAMADLLEAQEFIR</sequence>
<evidence type="ECO:0000256" key="4">
    <source>
        <dbReference type="ARBA" id="ARBA00023163"/>
    </source>
</evidence>
<dbReference type="InterPro" id="IPR013249">
    <property type="entry name" value="RNA_pol_sigma70_r4_t2"/>
</dbReference>
<keyword evidence="3" id="KW-0731">Sigma factor</keyword>
<evidence type="ECO:0000256" key="3">
    <source>
        <dbReference type="ARBA" id="ARBA00023082"/>
    </source>
</evidence>
<evidence type="ECO:0000256" key="2">
    <source>
        <dbReference type="ARBA" id="ARBA00023015"/>
    </source>
</evidence>
<dbReference type="PANTHER" id="PTHR43133">
    <property type="entry name" value="RNA POLYMERASE ECF-TYPE SIGMA FACTO"/>
    <property type="match status" value="1"/>
</dbReference>
<dbReference type="InterPro" id="IPR039425">
    <property type="entry name" value="RNA_pol_sigma-70-like"/>
</dbReference>
<evidence type="ECO:0000259" key="5">
    <source>
        <dbReference type="Pfam" id="PF08281"/>
    </source>
</evidence>
<proteinExistence type="inferred from homology"/>
<dbReference type="NCBIfam" id="TIGR02937">
    <property type="entry name" value="sigma70-ECF"/>
    <property type="match status" value="1"/>
</dbReference>
<evidence type="ECO:0000256" key="1">
    <source>
        <dbReference type="ARBA" id="ARBA00010641"/>
    </source>
</evidence>
<name>A0A1G9D6I2_9PROT</name>
<gene>
    <name evidence="6" type="ORF">SAMN05192566_1803</name>
</gene>
<dbReference type="GO" id="GO:0016987">
    <property type="term" value="F:sigma factor activity"/>
    <property type="evidence" value="ECO:0007669"/>
    <property type="project" value="UniProtKB-KW"/>
</dbReference>
<comment type="similarity">
    <text evidence="1">Belongs to the sigma-70 factor family. ECF subfamily.</text>
</comment>
<dbReference type="PANTHER" id="PTHR43133:SF63">
    <property type="entry name" value="RNA POLYMERASE SIGMA FACTOR FECI-RELATED"/>
    <property type="match status" value="1"/>
</dbReference>
<dbReference type="GO" id="GO:0006352">
    <property type="term" value="P:DNA-templated transcription initiation"/>
    <property type="evidence" value="ECO:0007669"/>
    <property type="project" value="InterPro"/>
</dbReference>
<keyword evidence="7" id="KW-1185">Reference proteome</keyword>
<dbReference type="SUPFAM" id="SSF88946">
    <property type="entry name" value="Sigma2 domain of RNA polymerase sigma factors"/>
    <property type="match status" value="1"/>
</dbReference>
<dbReference type="EMBL" id="FNFX01000003">
    <property type="protein sequence ID" value="SDK59305.1"/>
    <property type="molecule type" value="Genomic_DNA"/>
</dbReference>
<dbReference type="STRING" id="492660.SAMN05192566_1803"/>
<dbReference type="InterPro" id="IPR013325">
    <property type="entry name" value="RNA_pol_sigma_r2"/>
</dbReference>
<evidence type="ECO:0000313" key="6">
    <source>
        <dbReference type="EMBL" id="SDK59305.1"/>
    </source>
</evidence>
<protein>
    <submittedName>
        <fullName evidence="6">RNA polymerase sigma-70 factor, ECF subfamily</fullName>
    </submittedName>
</protein>
<keyword evidence="2" id="KW-0805">Transcription regulation</keyword>